<evidence type="ECO:0000313" key="1">
    <source>
        <dbReference type="EMBL" id="KAL3790644.1"/>
    </source>
</evidence>
<sequence>MGITSPLCFTEAFITKLDFTRRESLHPHFGIPEWKAKYSASNEGTLPLLLLPFEPTQIPLLGQHIRLIFRHGKYMDMIDQSLTSYESVIGMSVLDQDESLPIAVVCEVIEEELDIKSGYRGFTSMEVGLRAVGRVLRCNEPPDAYTTDYFHGRKALSVIRLGRFVEYQDEELTESELVMCAEHLKNIESLLALPSQFLTNPEGHELPSKRQKLYADAHTYLASQMRDVAAASWAVFTLIEDDSKISSVIVQALSTKNILERLRLGLTAVLDVTASSTRECFDEKDSFQ</sequence>
<dbReference type="Proteomes" id="UP001530400">
    <property type="component" value="Unassembled WGS sequence"/>
</dbReference>
<proteinExistence type="predicted"/>
<organism evidence="1 2">
    <name type="scientific">Cyclotella atomus</name>
    <dbReference type="NCBI Taxonomy" id="382360"/>
    <lineage>
        <taxon>Eukaryota</taxon>
        <taxon>Sar</taxon>
        <taxon>Stramenopiles</taxon>
        <taxon>Ochrophyta</taxon>
        <taxon>Bacillariophyta</taxon>
        <taxon>Coscinodiscophyceae</taxon>
        <taxon>Thalassiosirophycidae</taxon>
        <taxon>Stephanodiscales</taxon>
        <taxon>Stephanodiscaceae</taxon>
        <taxon>Cyclotella</taxon>
    </lineage>
</organism>
<evidence type="ECO:0000313" key="2">
    <source>
        <dbReference type="Proteomes" id="UP001530400"/>
    </source>
</evidence>
<comment type="caution">
    <text evidence="1">The sequence shown here is derived from an EMBL/GenBank/DDBJ whole genome shotgun (WGS) entry which is preliminary data.</text>
</comment>
<dbReference type="EMBL" id="JALLPJ020000488">
    <property type="protein sequence ID" value="KAL3790644.1"/>
    <property type="molecule type" value="Genomic_DNA"/>
</dbReference>
<gene>
    <name evidence="1" type="ORF">ACHAWO_000420</name>
</gene>
<evidence type="ECO:0008006" key="3">
    <source>
        <dbReference type="Google" id="ProtNLM"/>
    </source>
</evidence>
<dbReference type="AlphaFoldDB" id="A0ABD3PRE8"/>
<name>A0ABD3PRE8_9STRA</name>
<reference evidence="1 2" key="1">
    <citation type="submission" date="2024-10" db="EMBL/GenBank/DDBJ databases">
        <title>Updated reference genomes for cyclostephanoid diatoms.</title>
        <authorList>
            <person name="Roberts W.R."/>
            <person name="Alverson A.J."/>
        </authorList>
    </citation>
    <scope>NUCLEOTIDE SEQUENCE [LARGE SCALE GENOMIC DNA]</scope>
    <source>
        <strain evidence="1 2">AJA010-31</strain>
    </source>
</reference>
<keyword evidence="2" id="KW-1185">Reference proteome</keyword>
<protein>
    <recommendedName>
        <fullName evidence="3">Lon N-terminal domain-containing protein</fullName>
    </recommendedName>
</protein>
<accession>A0ABD3PRE8</accession>